<dbReference type="RefSeq" id="YP_010797716.1">
    <property type="nucleotide sequence ID" value="NC_076232.1"/>
</dbReference>
<keyword evidence="2" id="KW-1185">Reference proteome</keyword>
<evidence type="ECO:0000313" key="2">
    <source>
        <dbReference type="Proteomes" id="UP000679071"/>
    </source>
</evidence>
<dbReference type="KEGG" id="vg:80535694"/>
<proteinExistence type="predicted"/>
<organism evidence="1 2">
    <name type="scientific">Mauternbach virus</name>
    <dbReference type="NCBI Taxonomy" id="2486603"/>
    <lineage>
        <taxon>Viruses</taxon>
        <taxon>Viruses incertae sedis</taxon>
        <taxon>Naldaviricetes</taxon>
        <taxon>Lefavirales</taxon>
        <taxon>Nudiviridae</taxon>
        <taxon>Alphanudivirus</taxon>
        <taxon>Alphanudivirus quartudromelanogasteris</taxon>
    </lineage>
</organism>
<dbReference type="GeneID" id="80535694"/>
<protein>
    <submittedName>
        <fullName evidence="1">Fen-1</fullName>
    </submittedName>
</protein>
<name>A0A3G3E789_9VIRU</name>
<evidence type="ECO:0000313" key="1">
    <source>
        <dbReference type="EMBL" id="AYP97961.1"/>
    </source>
</evidence>
<reference evidence="2" key="1">
    <citation type="submission" date="2018-02" db="EMBL/GenBank/DDBJ databases">
        <title>A New Nudivirus from Drosophila melanogaster.</title>
        <authorList>
            <consortium name="DrosEU"/>
            <person name="Obbard D.J."/>
            <person name="Staubach F."/>
            <person name="Betancourt A."/>
        </authorList>
    </citation>
    <scope>NUCLEOTIDE SEQUENCE [LARGE SCALE GENOMIC DNA]</scope>
</reference>
<sequence>MSILPDTLKKSPLLSSKWYEPDDIDNEVLPIDGPLYTPTVPSWDNDKFEPLQFQDISMEHTYTQPAKCRKRIYGNEFKELTILNIQPKSKLLKLDQPQHQILSSIDKNRQYNMPLPQYASISELNVQNNHSNTSNNKLENIIEHDEIESISTQSQLYTEEQLQQHTQKNILKIPTPTVTKRNYINKRLLYTDIPKLCDNCYGVDCICQYFAQ</sequence>
<accession>A0A3G3E789</accession>
<dbReference type="EMBL" id="MG969167">
    <property type="protein sequence ID" value="AYP97961.1"/>
    <property type="molecule type" value="Genomic_DNA"/>
</dbReference>
<dbReference type="Proteomes" id="UP000679071">
    <property type="component" value="Segment"/>
</dbReference>